<dbReference type="RefSeq" id="XP_046004410.1">
    <property type="nucleotide sequence ID" value="XM_046157542.1"/>
</dbReference>
<name>A0A9P9BHK4_9PEZI</name>
<evidence type="ECO:0000313" key="1">
    <source>
        <dbReference type="EMBL" id="KAH7012034.1"/>
    </source>
</evidence>
<comment type="caution">
    <text evidence="1">The sequence shown here is derived from an EMBL/GenBank/DDBJ whole genome shotgun (WGS) entry which is preliminary data.</text>
</comment>
<keyword evidence="2" id="KW-1185">Reference proteome</keyword>
<dbReference type="EMBL" id="JAGTJQ010000015">
    <property type="protein sequence ID" value="KAH7012034.1"/>
    <property type="molecule type" value="Genomic_DNA"/>
</dbReference>
<organism evidence="1 2">
    <name type="scientific">Microdochium trichocladiopsis</name>
    <dbReference type="NCBI Taxonomy" id="1682393"/>
    <lineage>
        <taxon>Eukaryota</taxon>
        <taxon>Fungi</taxon>
        <taxon>Dikarya</taxon>
        <taxon>Ascomycota</taxon>
        <taxon>Pezizomycotina</taxon>
        <taxon>Sordariomycetes</taxon>
        <taxon>Xylariomycetidae</taxon>
        <taxon>Xylariales</taxon>
        <taxon>Microdochiaceae</taxon>
        <taxon>Microdochium</taxon>
    </lineage>
</organism>
<evidence type="ECO:0000313" key="2">
    <source>
        <dbReference type="Proteomes" id="UP000756346"/>
    </source>
</evidence>
<reference evidence="1" key="1">
    <citation type="journal article" date="2021" name="Nat. Commun.">
        <title>Genetic determinants of endophytism in the Arabidopsis root mycobiome.</title>
        <authorList>
            <person name="Mesny F."/>
            <person name="Miyauchi S."/>
            <person name="Thiergart T."/>
            <person name="Pickel B."/>
            <person name="Atanasova L."/>
            <person name="Karlsson M."/>
            <person name="Huettel B."/>
            <person name="Barry K.W."/>
            <person name="Haridas S."/>
            <person name="Chen C."/>
            <person name="Bauer D."/>
            <person name="Andreopoulos W."/>
            <person name="Pangilinan J."/>
            <person name="LaButti K."/>
            <person name="Riley R."/>
            <person name="Lipzen A."/>
            <person name="Clum A."/>
            <person name="Drula E."/>
            <person name="Henrissat B."/>
            <person name="Kohler A."/>
            <person name="Grigoriev I.V."/>
            <person name="Martin F.M."/>
            <person name="Hacquard S."/>
        </authorList>
    </citation>
    <scope>NUCLEOTIDE SEQUENCE</scope>
    <source>
        <strain evidence="1">MPI-CAGE-CH-0230</strain>
    </source>
</reference>
<accession>A0A9P9BHK4</accession>
<gene>
    <name evidence="1" type="ORF">B0I36DRAFT_356138</name>
</gene>
<dbReference type="AlphaFoldDB" id="A0A9P9BHK4"/>
<sequence length="267" mass="28916">MDANYNALRASNVWHRAPVSEDCVEGMRLCYAYGRPTTKLMLETSLTSGYPALYGGLSGCRTTTKAQFQSPCAATILGPVMIGAPDFGNFCTKISPLAAFVDVYLPPVWSPAVNYADKGHAMVATQPPAPTGTFAASLTGYRHRFPASTELVAHGTAHYYGCITLHHRNGPGLSFFTHVCRNVILRLSNGNPDSLDLRLRLNWPDDACLESSASCKVTNIMASCKDSTYMLHEYVKFMYADPMGYDSLAQSSQMPSSPGSPHPTPSS</sequence>
<dbReference type="GeneID" id="70187088"/>
<protein>
    <submittedName>
        <fullName evidence="1">Uncharacterized protein</fullName>
    </submittedName>
</protein>
<dbReference type="Proteomes" id="UP000756346">
    <property type="component" value="Unassembled WGS sequence"/>
</dbReference>
<proteinExistence type="predicted"/>